<evidence type="ECO:0000313" key="3">
    <source>
        <dbReference type="Proteomes" id="UP000035100"/>
    </source>
</evidence>
<dbReference type="SUPFAM" id="SSF75304">
    <property type="entry name" value="Amidase signature (AS) enzymes"/>
    <property type="match status" value="1"/>
</dbReference>
<dbReference type="InterPro" id="IPR023631">
    <property type="entry name" value="Amidase_dom"/>
</dbReference>
<dbReference type="EC" id="6.3.5.7" evidence="2"/>
<protein>
    <submittedName>
        <fullName evidence="2">Asp-tRNAAsn/Glu-tRNAGln amidotransferase A subunit</fullName>
        <ecNumber evidence="2">6.3.5.6</ecNumber>
        <ecNumber evidence="2">6.3.5.7</ecNumber>
    </submittedName>
</protein>
<reference evidence="2 3" key="1">
    <citation type="submission" date="2013-01" db="EMBL/GenBank/DDBJ databases">
        <authorList>
            <person name="Fiebig A."/>
            <person name="Goeker M."/>
            <person name="Klenk H.-P.P."/>
        </authorList>
    </citation>
    <scope>NUCLEOTIDE SEQUENCE [LARGE SCALE GENOMIC DNA]</scope>
    <source>
        <strain evidence="2 3">DSM 24838</strain>
    </source>
</reference>
<dbReference type="PATRIC" id="fig|1123501.6.peg.1466"/>
<dbReference type="PANTHER" id="PTHR11895:SF176">
    <property type="entry name" value="AMIDASE AMID-RELATED"/>
    <property type="match status" value="1"/>
</dbReference>
<dbReference type="Pfam" id="PF01425">
    <property type="entry name" value="Amidase"/>
    <property type="match status" value="1"/>
</dbReference>
<dbReference type="InterPro" id="IPR000120">
    <property type="entry name" value="Amidase"/>
</dbReference>
<dbReference type="PANTHER" id="PTHR11895">
    <property type="entry name" value="TRANSAMIDASE"/>
    <property type="match status" value="1"/>
</dbReference>
<proteinExistence type="predicted"/>
<dbReference type="InterPro" id="IPR036928">
    <property type="entry name" value="AS_sf"/>
</dbReference>
<dbReference type="GO" id="GO:0050567">
    <property type="term" value="F:glutaminyl-tRNA synthase (glutamine-hydrolyzing) activity"/>
    <property type="evidence" value="ECO:0007669"/>
    <property type="project" value="UniProtKB-EC"/>
</dbReference>
<evidence type="ECO:0000313" key="2">
    <source>
        <dbReference type="EMBL" id="KIQ69810.1"/>
    </source>
</evidence>
<name>A0A0D0NNI5_9RHOB</name>
<feature type="domain" description="Amidase" evidence="1">
    <location>
        <begin position="28"/>
        <end position="429"/>
    </location>
</feature>
<dbReference type="Proteomes" id="UP000035100">
    <property type="component" value="Unassembled WGS sequence"/>
</dbReference>
<sequence>MIATDAPDLSLVEAGAALRDGTLTAETLTRAHLDRIERRNGDLRAFVHVTEERALAAARAADADFAAGIDRGPLQGIPFAIKDLIDLSGATVTNGSRVHVDRTAPATAPAVQRLLDSGAVPLGMVATYEFALVGPSTDGPYPPARNPWSAAHITGGSSSGSASAVAGGLVRVALGTDTGGSVRSPAAYCGIVGLKPTYRAVPLDGVHPLSPSLDHVGPLARTVPDAAAMFAALTGTALPALGRGLSGLRIGYGRGWAVSDEAAPGVLERTDDAVSVLSLEGASVGIVELPDIALAEAVGAVLIHAEALESHPGLTGTGAGYGRMAWQSLIAGAALTGKDTARARRLAVRLRAEIDAVLATCDALVTPTTLTPAPPLSAFADGRAAWTPMRTLPFNVTGHPALSVPMGFVDGLPVGLQIVGLPGDEATILRIGAAFEAATDHGALRPGV</sequence>
<dbReference type="OrthoDB" id="9777859at2"/>
<comment type="caution">
    <text evidence="2">The sequence shown here is derived from an EMBL/GenBank/DDBJ whole genome shotgun (WGS) entry which is preliminary data.</text>
</comment>
<dbReference type="EC" id="6.3.5.6" evidence="2"/>
<dbReference type="Gene3D" id="3.90.1300.10">
    <property type="entry name" value="Amidase signature (AS) domain"/>
    <property type="match status" value="1"/>
</dbReference>
<keyword evidence="3" id="KW-1185">Reference proteome</keyword>
<organism evidence="2 3">
    <name type="scientific">Wenxinia marina DSM 24838</name>
    <dbReference type="NCBI Taxonomy" id="1123501"/>
    <lineage>
        <taxon>Bacteria</taxon>
        <taxon>Pseudomonadati</taxon>
        <taxon>Pseudomonadota</taxon>
        <taxon>Alphaproteobacteria</taxon>
        <taxon>Rhodobacterales</taxon>
        <taxon>Roseobacteraceae</taxon>
        <taxon>Wenxinia</taxon>
    </lineage>
</organism>
<dbReference type="PROSITE" id="PS00571">
    <property type="entry name" value="AMIDASES"/>
    <property type="match status" value="1"/>
</dbReference>
<keyword evidence="2" id="KW-0436">Ligase</keyword>
<dbReference type="eggNOG" id="COG0154">
    <property type="taxonomic scope" value="Bacteria"/>
</dbReference>
<dbReference type="GO" id="GO:0016740">
    <property type="term" value="F:transferase activity"/>
    <property type="evidence" value="ECO:0007669"/>
    <property type="project" value="UniProtKB-KW"/>
</dbReference>
<dbReference type="InterPro" id="IPR020556">
    <property type="entry name" value="Amidase_CS"/>
</dbReference>
<gene>
    <name evidence="2" type="ORF">Wenmar_01380</name>
</gene>
<dbReference type="AlphaFoldDB" id="A0A0D0NNI5"/>
<evidence type="ECO:0000259" key="1">
    <source>
        <dbReference type="Pfam" id="PF01425"/>
    </source>
</evidence>
<accession>A0A0D0NNI5</accession>
<dbReference type="RefSeq" id="WP_018301258.1">
    <property type="nucleotide sequence ID" value="NZ_KB902276.1"/>
</dbReference>
<dbReference type="GO" id="GO:0050566">
    <property type="term" value="F:asparaginyl-tRNA synthase (glutamine-hydrolyzing) activity"/>
    <property type="evidence" value="ECO:0007669"/>
    <property type="project" value="UniProtKB-EC"/>
</dbReference>
<dbReference type="EMBL" id="AONG01000008">
    <property type="protein sequence ID" value="KIQ69810.1"/>
    <property type="molecule type" value="Genomic_DNA"/>
</dbReference>
<dbReference type="STRING" id="1123501.Wenmar_01380"/>
<keyword evidence="2" id="KW-0808">Transferase</keyword>